<comment type="similarity">
    <text evidence="2">Belongs to the PsiE family.</text>
</comment>
<name>A0A2W1N9A9_PAEXE</name>
<feature type="transmembrane region" description="Helical" evidence="8">
    <location>
        <begin position="110"/>
        <end position="131"/>
    </location>
</feature>
<dbReference type="RefSeq" id="WP_089200619.1">
    <property type="nucleotide sequence ID" value="NZ_NHRJ02000008.1"/>
</dbReference>
<organism evidence="9 10">
    <name type="scientific">Paenibacillus xerothermodurans</name>
    <dbReference type="NCBI Taxonomy" id="1977292"/>
    <lineage>
        <taxon>Bacteria</taxon>
        <taxon>Bacillati</taxon>
        <taxon>Bacillota</taxon>
        <taxon>Bacilli</taxon>
        <taxon>Bacillales</taxon>
        <taxon>Paenibacillaceae</taxon>
        <taxon>Paenibacillus</taxon>
    </lineage>
</organism>
<feature type="transmembrane region" description="Helical" evidence="8">
    <location>
        <begin position="21"/>
        <end position="47"/>
    </location>
</feature>
<accession>A0A2W1N9A9</accession>
<feature type="transmembrane region" description="Helical" evidence="8">
    <location>
        <begin position="59"/>
        <end position="77"/>
    </location>
</feature>
<reference evidence="9" key="1">
    <citation type="submission" date="2018-06" db="EMBL/GenBank/DDBJ databases">
        <title>Paenibacillus xerothermodurans sp. nov. an extremely dry heat resistant spore forming bacterium isolated from the soil of Cape Canaveral, Florida.</title>
        <authorList>
            <person name="Seuylemezian A."/>
            <person name="Kaur N."/>
            <person name="Patil P."/>
            <person name="Patil P."/>
            <person name="Mayilraj S."/>
            <person name="Vaishampayan P."/>
        </authorList>
    </citation>
    <scope>NUCLEOTIDE SEQUENCE [LARGE SCALE GENOMIC DNA]</scope>
    <source>
        <strain evidence="9">ATCC 27380</strain>
    </source>
</reference>
<proteinExistence type="inferred from homology"/>
<keyword evidence="6 8" id="KW-1133">Transmembrane helix</keyword>
<dbReference type="PANTHER" id="PTHR37819:SF1">
    <property type="entry name" value="PROTEIN PSIE"/>
    <property type="match status" value="1"/>
</dbReference>
<dbReference type="AlphaFoldDB" id="A0A2W1N9A9"/>
<dbReference type="Proteomes" id="UP000214746">
    <property type="component" value="Unassembled WGS sequence"/>
</dbReference>
<evidence type="ECO:0000256" key="7">
    <source>
        <dbReference type="ARBA" id="ARBA00023136"/>
    </source>
</evidence>
<evidence type="ECO:0000256" key="4">
    <source>
        <dbReference type="ARBA" id="ARBA00022475"/>
    </source>
</evidence>
<gene>
    <name evidence="9" type="ORF">CBW46_013950</name>
</gene>
<evidence type="ECO:0000256" key="5">
    <source>
        <dbReference type="ARBA" id="ARBA00022692"/>
    </source>
</evidence>
<dbReference type="PANTHER" id="PTHR37819">
    <property type="entry name" value="PROTEIN PSIE"/>
    <property type="match status" value="1"/>
</dbReference>
<dbReference type="InterPro" id="IPR020948">
    <property type="entry name" value="P_starv_induced_PsiE-like"/>
</dbReference>
<dbReference type="OrthoDB" id="9792470at2"/>
<dbReference type="EMBL" id="NHRJ02000008">
    <property type="protein sequence ID" value="PZE20250.1"/>
    <property type="molecule type" value="Genomic_DNA"/>
</dbReference>
<dbReference type="GO" id="GO:0005886">
    <property type="term" value="C:plasma membrane"/>
    <property type="evidence" value="ECO:0007669"/>
    <property type="project" value="UniProtKB-SubCell"/>
</dbReference>
<dbReference type="PIRSF" id="PIRSF029598">
    <property type="entry name" value="PsiE"/>
    <property type="match status" value="1"/>
</dbReference>
<evidence type="ECO:0000313" key="9">
    <source>
        <dbReference type="EMBL" id="PZE20250.1"/>
    </source>
</evidence>
<dbReference type="NCBIfam" id="NF002765">
    <property type="entry name" value="PRK02833.1-3"/>
    <property type="match status" value="1"/>
</dbReference>
<evidence type="ECO:0000256" key="3">
    <source>
        <dbReference type="ARBA" id="ARBA00021903"/>
    </source>
</evidence>
<evidence type="ECO:0000256" key="6">
    <source>
        <dbReference type="ARBA" id="ARBA00022989"/>
    </source>
</evidence>
<dbReference type="Pfam" id="PF06146">
    <property type="entry name" value="PsiE"/>
    <property type="match status" value="1"/>
</dbReference>
<evidence type="ECO:0000256" key="8">
    <source>
        <dbReference type="SAM" id="Phobius"/>
    </source>
</evidence>
<comment type="subcellular location">
    <subcellularLocation>
        <location evidence="1">Cell inner membrane</location>
        <topology evidence="1">Multi-pass membrane protein</topology>
    </subcellularLocation>
</comment>
<dbReference type="InterPro" id="IPR009315">
    <property type="entry name" value="P_starv_induced_PsiE"/>
</dbReference>
<keyword evidence="4" id="KW-1003">Cell membrane</keyword>
<keyword evidence="5 8" id="KW-0812">Transmembrane</keyword>
<keyword evidence="7 8" id="KW-0472">Membrane</keyword>
<evidence type="ECO:0000256" key="1">
    <source>
        <dbReference type="ARBA" id="ARBA00004429"/>
    </source>
</evidence>
<protein>
    <recommendedName>
        <fullName evidence="3">Protein PsiE</fullName>
    </recommendedName>
</protein>
<dbReference type="GO" id="GO:0016036">
    <property type="term" value="P:cellular response to phosphate starvation"/>
    <property type="evidence" value="ECO:0007669"/>
    <property type="project" value="InterPro"/>
</dbReference>
<feature type="transmembrane region" description="Helical" evidence="8">
    <location>
        <begin position="84"/>
        <end position="104"/>
    </location>
</feature>
<evidence type="ECO:0000313" key="10">
    <source>
        <dbReference type="Proteomes" id="UP000214746"/>
    </source>
</evidence>
<keyword evidence="10" id="KW-1185">Reference proteome</keyword>
<comment type="caution">
    <text evidence="9">The sequence shown here is derived from an EMBL/GenBank/DDBJ whole genome shotgun (WGS) entry which is preliminary data.</text>
</comment>
<evidence type="ECO:0000256" key="2">
    <source>
        <dbReference type="ARBA" id="ARBA00005632"/>
    </source>
</evidence>
<sequence length="137" mass="15963">MAQQNRRLNIAAILQTALNTALILLALTLCILLAKELVYFMASALLYQGIDHHYELLERILIFFLYFEFIVMIVKYFQEGYHFPLRYFLYIGMTAMLRLIIVDHDSPVDTLLYACAILVLIVSFFVINSVTARRHKL</sequence>